<protein>
    <submittedName>
        <fullName evidence="1">Uncharacterized protein</fullName>
    </submittedName>
</protein>
<feature type="non-terminal residue" evidence="1">
    <location>
        <position position="1"/>
    </location>
</feature>
<sequence length="271" mass="31556">NSREDMSVPSENNVQSATNCAFPLKREKGRENCEKKEIANILVHHAVILYELSVHRALSRYIPSSIISLKLVKLREREGKKRIYIIVLRPSPLKTKKNCAKYTYARRIYIVEEQYHELSNNYLSFNNSAMWIFTRIREAALSRLYKFEGYETSRSSKECRRDASTHMDTVIGTLRRNEKPVQNREARMYRTQKLAGRALLIINMTGSKFERCDFLAEGSYRAGISIRSLWLESPLSSFLAFDSINILYINICTERKRVLGKKKSTKGRTLR</sequence>
<accession>A0A195AWB7</accession>
<evidence type="ECO:0000313" key="2">
    <source>
        <dbReference type="Proteomes" id="UP000078540"/>
    </source>
</evidence>
<gene>
    <name evidence="1" type="ORF">ALC53_13286</name>
</gene>
<evidence type="ECO:0000313" key="1">
    <source>
        <dbReference type="EMBL" id="KYM76259.1"/>
    </source>
</evidence>
<organism evidence="1 2">
    <name type="scientific">Atta colombica</name>
    <dbReference type="NCBI Taxonomy" id="520822"/>
    <lineage>
        <taxon>Eukaryota</taxon>
        <taxon>Metazoa</taxon>
        <taxon>Ecdysozoa</taxon>
        <taxon>Arthropoda</taxon>
        <taxon>Hexapoda</taxon>
        <taxon>Insecta</taxon>
        <taxon>Pterygota</taxon>
        <taxon>Neoptera</taxon>
        <taxon>Endopterygota</taxon>
        <taxon>Hymenoptera</taxon>
        <taxon>Apocrita</taxon>
        <taxon>Aculeata</taxon>
        <taxon>Formicoidea</taxon>
        <taxon>Formicidae</taxon>
        <taxon>Myrmicinae</taxon>
        <taxon>Atta</taxon>
    </lineage>
</organism>
<reference evidence="1 2" key="1">
    <citation type="submission" date="2015-09" db="EMBL/GenBank/DDBJ databases">
        <title>Atta colombica WGS genome.</title>
        <authorList>
            <person name="Nygaard S."/>
            <person name="Hu H."/>
            <person name="Boomsma J."/>
            <person name="Zhang G."/>
        </authorList>
    </citation>
    <scope>NUCLEOTIDE SEQUENCE [LARGE SCALE GENOMIC DNA]</scope>
    <source>
        <strain evidence="1">Treedump-2</strain>
        <tissue evidence="1">Whole body</tissue>
    </source>
</reference>
<dbReference type="Proteomes" id="UP000078540">
    <property type="component" value="Unassembled WGS sequence"/>
</dbReference>
<dbReference type="AlphaFoldDB" id="A0A195AWB7"/>
<keyword evidence="2" id="KW-1185">Reference proteome</keyword>
<dbReference type="EMBL" id="KQ976731">
    <property type="protein sequence ID" value="KYM76259.1"/>
    <property type="molecule type" value="Genomic_DNA"/>
</dbReference>
<name>A0A195AWB7_9HYME</name>
<proteinExistence type="predicted"/>